<dbReference type="Proteomes" id="UP000095284">
    <property type="component" value="Unplaced"/>
</dbReference>
<dbReference type="EMBL" id="CAJFDI010000006">
    <property type="protein sequence ID" value="CAD5233587.1"/>
    <property type="molecule type" value="Genomic_DNA"/>
</dbReference>
<feature type="region of interest" description="Disordered" evidence="2">
    <location>
        <begin position="185"/>
        <end position="215"/>
    </location>
</feature>
<evidence type="ECO:0000313" key="3">
    <source>
        <dbReference type="EMBL" id="CAD5233587.1"/>
    </source>
</evidence>
<accession>A0A1I7RJH1</accession>
<reference evidence="4" key="2">
    <citation type="submission" date="2020-08" db="EMBL/GenBank/DDBJ databases">
        <authorList>
            <person name="Kikuchi T."/>
        </authorList>
    </citation>
    <scope>NUCLEOTIDE SEQUENCE</scope>
    <source>
        <strain evidence="3">Ka4C1</strain>
    </source>
</reference>
<name>A0A1I7RJH1_BURXY</name>
<protein>
    <submittedName>
        <fullName evidence="3">(pine wood nematode) hypothetical protein</fullName>
    </submittedName>
</protein>
<organism evidence="5 7">
    <name type="scientific">Bursaphelenchus xylophilus</name>
    <name type="common">Pinewood nematode worm</name>
    <name type="synonym">Aphelenchoides xylophilus</name>
    <dbReference type="NCBI Taxonomy" id="6326"/>
    <lineage>
        <taxon>Eukaryota</taxon>
        <taxon>Metazoa</taxon>
        <taxon>Ecdysozoa</taxon>
        <taxon>Nematoda</taxon>
        <taxon>Chromadorea</taxon>
        <taxon>Rhabditida</taxon>
        <taxon>Tylenchina</taxon>
        <taxon>Tylenchomorpha</taxon>
        <taxon>Aphelenchoidea</taxon>
        <taxon>Aphelenchoididae</taxon>
        <taxon>Bursaphelenchus</taxon>
    </lineage>
</organism>
<dbReference type="EMBL" id="CAJFCV020000006">
    <property type="protein sequence ID" value="CAG9128881.1"/>
    <property type="molecule type" value="Genomic_DNA"/>
</dbReference>
<keyword evidence="1" id="KW-0175">Coiled coil</keyword>
<dbReference type="AlphaFoldDB" id="A0A1I7RJH1"/>
<feature type="region of interest" description="Disordered" evidence="2">
    <location>
        <begin position="158"/>
        <end position="177"/>
    </location>
</feature>
<evidence type="ECO:0000313" key="7">
    <source>
        <dbReference type="WBParaSite" id="BXY_0085300.1"/>
    </source>
</evidence>
<sequence length="215" mass="26186">MSAASTSCPASFVAHRGLKRKADEELLEGIKKRRFEYLQEIEEEKRKLEELAVIMEEDEEEEEWEIPDFTRSLCKTFYDHNYEDQEEEERRLEASNFKELLREMAERKEMEKLKREAEEDADYYSSLYEELFGDDDEEDGQELEMAEDEWAVDLVEEEFEEEKEEEHEVEEEDVDEDFIEEQFAEEQEGQWMEEEELEERYEEEDEEDQEIDIMN</sequence>
<proteinExistence type="predicted"/>
<evidence type="ECO:0000256" key="2">
    <source>
        <dbReference type="SAM" id="MobiDB-lite"/>
    </source>
</evidence>
<dbReference type="Proteomes" id="UP000659654">
    <property type="component" value="Unassembled WGS sequence"/>
</dbReference>
<dbReference type="SMR" id="A0A1I7RJH1"/>
<keyword evidence="6" id="KW-1185">Reference proteome</keyword>
<evidence type="ECO:0000313" key="5">
    <source>
        <dbReference type="Proteomes" id="UP000095284"/>
    </source>
</evidence>
<gene>
    <name evidence="3" type="ORF">BXYJ_LOCUS13678</name>
</gene>
<reference evidence="7" key="1">
    <citation type="submission" date="2016-11" db="UniProtKB">
        <authorList>
            <consortium name="WormBaseParasite"/>
        </authorList>
    </citation>
    <scope>IDENTIFICATION</scope>
</reference>
<feature type="coiled-coil region" evidence="1">
    <location>
        <begin position="27"/>
        <end position="61"/>
    </location>
</feature>
<evidence type="ECO:0000313" key="4">
    <source>
        <dbReference type="EMBL" id="CAG9128881.1"/>
    </source>
</evidence>
<evidence type="ECO:0000256" key="1">
    <source>
        <dbReference type="SAM" id="Coils"/>
    </source>
</evidence>
<evidence type="ECO:0000313" key="6">
    <source>
        <dbReference type="Proteomes" id="UP000659654"/>
    </source>
</evidence>
<dbReference type="WBParaSite" id="BXY_0085300.1">
    <property type="protein sequence ID" value="BXY_0085300.1"/>
    <property type="gene ID" value="BXY_0085300"/>
</dbReference>
<dbReference type="Proteomes" id="UP000582659">
    <property type="component" value="Unassembled WGS sequence"/>
</dbReference>